<reference evidence="3 4" key="1">
    <citation type="submission" date="2019-09" db="EMBL/GenBank/DDBJ databases">
        <title>Whole-genome sequence of the purple sulfur bacterium Thiohalocapsa marina DSM 19078.</title>
        <authorList>
            <person name="Kyndt J.A."/>
            <person name="Meyer T.E."/>
        </authorList>
    </citation>
    <scope>NUCLEOTIDE SEQUENCE [LARGE SCALE GENOMIC DNA]</scope>
    <source>
        <strain evidence="3 4">DSM 19078</strain>
    </source>
</reference>
<dbReference type="Gene3D" id="1.10.390.10">
    <property type="entry name" value="Neutral Protease Domain 2"/>
    <property type="match status" value="1"/>
</dbReference>
<sequence>MSRHGLKPLLRPWLLVCLVLPAVLMAALPAISLAAPTARADDDAIVTHRLQARLVPETGHISVTDILTLPADVGQVVFWLHEGLRPEVISGNAVLERIGHTGHLERFRLSRKGSDPVSLRYAGSIRHPMQTVREGMGRSRMQSIGTIEPDGVYLNGYSGWYPRIDDTLLRFTLDLCLPPGWLAVSQGAGPVLNGNAGEACMQWQEALPQDQIHLSAGRFKLYRRPTAHGEAQVYLRLPDDALAARYLDATATYLDRYSGLIGPYPYAKFALVENFWETGYGMPSFTLLGSRVLRLPFILHTSYPHEILHNWWGNSVYIDYASGNWSEGLTAYLADHLNQELDGRGADYRRDQLKAYADYVDGDADFPLTAFRGRHGTASQAVGYGKMLMTTHMLRTLLGDETFRAGLQRFYADNRFRVASLDDLQQAFESVSNRDLQPFFDAWTRRTGAAELSLVEVQSRPRPDGSHQVSGRIEQTQPGPALPMAVPVVAHADGGQVEVSTVELDDGQGTFTLDLPSAPVRVAVDPRFETFRRLSAAESPVALSNLFGADGGLILLPAAAPAALRDGYLALARAWLQGRTGWTTALDTELQALPTDRPVWLLGWENRFLPELAAANPAIALNPPQRQVVLAGETLGTSAQQDANGAASLVLTAWRDRQALGWVATSTPEALPGLARKLPHYGKYGYLAFRGKAPDIQRKGQWPTNDSPLMHWFTNARPALPLPPREPVWQP</sequence>
<feature type="domain" description="Peptidase M1 membrane alanine aminopeptidase" evidence="2">
    <location>
        <begin position="305"/>
        <end position="443"/>
    </location>
</feature>
<name>A0A5M8FT44_9GAMM</name>
<evidence type="ECO:0000313" key="3">
    <source>
        <dbReference type="EMBL" id="KAA6186970.1"/>
    </source>
</evidence>
<dbReference type="Pfam" id="PF01433">
    <property type="entry name" value="Peptidase_M1"/>
    <property type="match status" value="1"/>
</dbReference>
<accession>A0A5M8FT44</accession>
<dbReference type="SUPFAM" id="SSF55486">
    <property type="entry name" value="Metalloproteases ('zincins'), catalytic domain"/>
    <property type="match status" value="1"/>
</dbReference>
<dbReference type="RefSeq" id="WP_150090472.1">
    <property type="nucleotide sequence ID" value="NZ_JBFUOH010000127.1"/>
</dbReference>
<dbReference type="EMBL" id="VWXX01000003">
    <property type="protein sequence ID" value="KAA6186970.1"/>
    <property type="molecule type" value="Genomic_DNA"/>
</dbReference>
<dbReference type="GO" id="GO:0005737">
    <property type="term" value="C:cytoplasm"/>
    <property type="evidence" value="ECO:0007669"/>
    <property type="project" value="TreeGrafter"/>
</dbReference>
<comment type="caution">
    <text evidence="3">The sequence shown here is derived from an EMBL/GenBank/DDBJ whole genome shotgun (WGS) entry which is preliminary data.</text>
</comment>
<dbReference type="GO" id="GO:0043171">
    <property type="term" value="P:peptide catabolic process"/>
    <property type="evidence" value="ECO:0007669"/>
    <property type="project" value="TreeGrafter"/>
</dbReference>
<dbReference type="PANTHER" id="PTHR11533">
    <property type="entry name" value="PROTEASE M1 ZINC METALLOPROTEASE"/>
    <property type="match status" value="1"/>
</dbReference>
<dbReference type="AlphaFoldDB" id="A0A5M8FT44"/>
<keyword evidence="4" id="KW-1185">Reference proteome</keyword>
<dbReference type="PANTHER" id="PTHR11533:SF174">
    <property type="entry name" value="PUROMYCIN-SENSITIVE AMINOPEPTIDASE-RELATED"/>
    <property type="match status" value="1"/>
</dbReference>
<dbReference type="InterPro" id="IPR050344">
    <property type="entry name" value="Peptidase_M1_aminopeptidases"/>
</dbReference>
<organism evidence="3 4">
    <name type="scientific">Thiohalocapsa marina</name>
    <dbReference type="NCBI Taxonomy" id="424902"/>
    <lineage>
        <taxon>Bacteria</taxon>
        <taxon>Pseudomonadati</taxon>
        <taxon>Pseudomonadota</taxon>
        <taxon>Gammaproteobacteria</taxon>
        <taxon>Chromatiales</taxon>
        <taxon>Chromatiaceae</taxon>
        <taxon>Thiohalocapsa</taxon>
    </lineage>
</organism>
<dbReference type="OrthoDB" id="9762302at2"/>
<dbReference type="GO" id="GO:0005615">
    <property type="term" value="C:extracellular space"/>
    <property type="evidence" value="ECO:0007669"/>
    <property type="project" value="TreeGrafter"/>
</dbReference>
<feature type="region of interest" description="Disordered" evidence="1">
    <location>
        <begin position="459"/>
        <end position="478"/>
    </location>
</feature>
<dbReference type="GO" id="GO:0042277">
    <property type="term" value="F:peptide binding"/>
    <property type="evidence" value="ECO:0007669"/>
    <property type="project" value="TreeGrafter"/>
</dbReference>
<dbReference type="GO" id="GO:0008270">
    <property type="term" value="F:zinc ion binding"/>
    <property type="evidence" value="ECO:0007669"/>
    <property type="project" value="InterPro"/>
</dbReference>
<dbReference type="InterPro" id="IPR027268">
    <property type="entry name" value="Peptidase_M4/M1_CTD_sf"/>
</dbReference>
<evidence type="ECO:0000256" key="1">
    <source>
        <dbReference type="SAM" id="MobiDB-lite"/>
    </source>
</evidence>
<evidence type="ECO:0000313" key="4">
    <source>
        <dbReference type="Proteomes" id="UP000322981"/>
    </source>
</evidence>
<dbReference type="InterPro" id="IPR014782">
    <property type="entry name" value="Peptidase_M1_dom"/>
</dbReference>
<gene>
    <name evidence="3" type="ORF">F2Q65_03520</name>
</gene>
<protein>
    <submittedName>
        <fullName evidence="3">M1 family peptidase</fullName>
    </submittedName>
</protein>
<dbReference type="GO" id="GO:0070006">
    <property type="term" value="F:metalloaminopeptidase activity"/>
    <property type="evidence" value="ECO:0007669"/>
    <property type="project" value="TreeGrafter"/>
</dbReference>
<evidence type="ECO:0000259" key="2">
    <source>
        <dbReference type="Pfam" id="PF01433"/>
    </source>
</evidence>
<feature type="compositionally biased region" description="Polar residues" evidence="1">
    <location>
        <begin position="467"/>
        <end position="478"/>
    </location>
</feature>
<dbReference type="Proteomes" id="UP000322981">
    <property type="component" value="Unassembled WGS sequence"/>
</dbReference>
<dbReference type="GO" id="GO:0016020">
    <property type="term" value="C:membrane"/>
    <property type="evidence" value="ECO:0007669"/>
    <property type="project" value="TreeGrafter"/>
</dbReference>
<proteinExistence type="predicted"/>